<dbReference type="PANTHER" id="PTHR14969:SF13">
    <property type="entry name" value="AT30094P"/>
    <property type="match status" value="1"/>
</dbReference>
<dbReference type="Proteomes" id="UP000664144">
    <property type="component" value="Unassembled WGS sequence"/>
</dbReference>
<sequence length="266" mass="28954">MAQQTPVATAPRLDSLLARGRVAYGTVSGRVNQFRQLPTVQRLALPALLIGSGALLRHEVEVFDLEIEADESVRAGAREHLSWVRTHIDDQLRHVPAYATLGLSLAGVKGQHGTVEQAVLFGLIYHLNNGLTSNLKRLTKVERPYGNDFSSFPSSHTSAAFAAARFMHKEYGSQSVWYSVGAYSVATATGALRIAKDNHWLSDVLAGAGVGVLSTELVYWAYPTLRRTAASLWHRPGTHSATRSTTLLMPFYNQGALGATVVLSFR</sequence>
<reference evidence="2" key="1">
    <citation type="submission" date="2021-03" db="EMBL/GenBank/DDBJ databases">
        <authorList>
            <person name="Kim M.K."/>
        </authorList>
    </citation>
    <scope>NUCLEOTIDE SEQUENCE</scope>
    <source>
        <strain evidence="2">BT186</strain>
    </source>
</reference>
<gene>
    <name evidence="2" type="ORF">J0X19_09520</name>
</gene>
<dbReference type="Pfam" id="PF01569">
    <property type="entry name" value="PAP2"/>
    <property type="match status" value="1"/>
</dbReference>
<dbReference type="Gene3D" id="1.20.144.10">
    <property type="entry name" value="Phosphatidic acid phosphatase type 2/haloperoxidase"/>
    <property type="match status" value="1"/>
</dbReference>
<protein>
    <submittedName>
        <fullName evidence="2">Phosphatase PAP2 family protein</fullName>
    </submittedName>
</protein>
<feature type="domain" description="Phosphatidic acid phosphatase type 2/haloperoxidase" evidence="1">
    <location>
        <begin position="145"/>
        <end position="225"/>
    </location>
</feature>
<evidence type="ECO:0000313" key="2">
    <source>
        <dbReference type="EMBL" id="MBO0358181.1"/>
    </source>
</evidence>
<dbReference type="CDD" id="cd03394">
    <property type="entry name" value="PAP2_like_5"/>
    <property type="match status" value="1"/>
</dbReference>
<keyword evidence="3" id="KW-1185">Reference proteome</keyword>
<evidence type="ECO:0000259" key="1">
    <source>
        <dbReference type="Pfam" id="PF01569"/>
    </source>
</evidence>
<dbReference type="InterPro" id="IPR000326">
    <property type="entry name" value="PAP2/HPO"/>
</dbReference>
<dbReference type="InterPro" id="IPR036938">
    <property type="entry name" value="PAP2/HPO_sf"/>
</dbReference>
<dbReference type="AlphaFoldDB" id="A0A939JAK0"/>
<dbReference type="EMBL" id="JAFLQZ010000004">
    <property type="protein sequence ID" value="MBO0358181.1"/>
    <property type="molecule type" value="Genomic_DNA"/>
</dbReference>
<dbReference type="SUPFAM" id="SSF48317">
    <property type="entry name" value="Acid phosphatase/Vanadium-dependent haloperoxidase"/>
    <property type="match status" value="1"/>
</dbReference>
<proteinExistence type="predicted"/>
<dbReference type="PANTHER" id="PTHR14969">
    <property type="entry name" value="SPHINGOSINE-1-PHOSPHATE PHOSPHOHYDROLASE"/>
    <property type="match status" value="1"/>
</dbReference>
<organism evidence="2 3">
    <name type="scientific">Hymenobacter telluris</name>
    <dbReference type="NCBI Taxonomy" id="2816474"/>
    <lineage>
        <taxon>Bacteria</taxon>
        <taxon>Pseudomonadati</taxon>
        <taxon>Bacteroidota</taxon>
        <taxon>Cytophagia</taxon>
        <taxon>Cytophagales</taxon>
        <taxon>Hymenobacteraceae</taxon>
        <taxon>Hymenobacter</taxon>
    </lineage>
</organism>
<evidence type="ECO:0000313" key="3">
    <source>
        <dbReference type="Proteomes" id="UP000664144"/>
    </source>
</evidence>
<comment type="caution">
    <text evidence="2">The sequence shown here is derived from an EMBL/GenBank/DDBJ whole genome shotgun (WGS) entry which is preliminary data.</text>
</comment>
<dbReference type="RefSeq" id="WP_206984098.1">
    <property type="nucleotide sequence ID" value="NZ_JAFLQZ010000004.1"/>
</dbReference>
<accession>A0A939JAK0</accession>
<name>A0A939JAK0_9BACT</name>